<reference evidence="1 2" key="1">
    <citation type="submission" date="2016-05" db="EMBL/GenBank/DDBJ databases">
        <title>A degradative enzymes factory behind the ericoid mycorrhizal symbiosis.</title>
        <authorList>
            <consortium name="DOE Joint Genome Institute"/>
            <person name="Martino E."/>
            <person name="Morin E."/>
            <person name="Grelet G."/>
            <person name="Kuo A."/>
            <person name="Kohler A."/>
            <person name="Daghino S."/>
            <person name="Barry K."/>
            <person name="Choi C."/>
            <person name="Cichocki N."/>
            <person name="Clum A."/>
            <person name="Copeland A."/>
            <person name="Hainaut M."/>
            <person name="Haridas S."/>
            <person name="Labutti K."/>
            <person name="Lindquist E."/>
            <person name="Lipzen A."/>
            <person name="Khouja H.-R."/>
            <person name="Murat C."/>
            <person name="Ohm R."/>
            <person name="Olson A."/>
            <person name="Spatafora J."/>
            <person name="Veneault-Fourrey C."/>
            <person name="Henrissat B."/>
            <person name="Grigoriev I."/>
            <person name="Martin F."/>
            <person name="Perotto S."/>
        </authorList>
    </citation>
    <scope>NUCLEOTIDE SEQUENCE [LARGE SCALE GENOMIC DNA]</scope>
    <source>
        <strain evidence="1 2">UAMH 7357</strain>
    </source>
</reference>
<proteinExistence type="predicted"/>
<dbReference type="SUPFAM" id="SSF53474">
    <property type="entry name" value="alpha/beta-Hydrolases"/>
    <property type="match status" value="1"/>
</dbReference>
<dbReference type="InterPro" id="IPR029058">
    <property type="entry name" value="AB_hydrolase_fold"/>
</dbReference>
<accession>A0A2J6PNM3</accession>
<evidence type="ECO:0000313" key="2">
    <source>
        <dbReference type="Proteomes" id="UP000235672"/>
    </source>
</evidence>
<organism evidence="1 2">
    <name type="scientific">Hyaloscypha hepaticicola</name>
    <dbReference type="NCBI Taxonomy" id="2082293"/>
    <lineage>
        <taxon>Eukaryota</taxon>
        <taxon>Fungi</taxon>
        <taxon>Dikarya</taxon>
        <taxon>Ascomycota</taxon>
        <taxon>Pezizomycotina</taxon>
        <taxon>Leotiomycetes</taxon>
        <taxon>Helotiales</taxon>
        <taxon>Hyaloscyphaceae</taxon>
        <taxon>Hyaloscypha</taxon>
    </lineage>
</organism>
<dbReference type="OrthoDB" id="190201at2759"/>
<sequence>HICKLSPLSAEFIKAREESDKDYIVALTMSGLQRFKCTGSLRDWSMIGEARKIEVPTLLINGGREIVSDDCLGPFWREIPKVKWVKFANNIYSPWLEERERFTRVIGEFLCGK</sequence>
<dbReference type="EMBL" id="KZ613512">
    <property type="protein sequence ID" value="PMD15641.1"/>
    <property type="molecule type" value="Genomic_DNA"/>
</dbReference>
<keyword evidence="2" id="KW-1185">Reference proteome</keyword>
<gene>
    <name evidence="1" type="ORF">NA56DRAFT_581804</name>
</gene>
<dbReference type="AlphaFoldDB" id="A0A2J6PNM3"/>
<dbReference type="Gene3D" id="3.40.50.1820">
    <property type="entry name" value="alpha/beta hydrolase"/>
    <property type="match status" value="1"/>
</dbReference>
<protein>
    <submittedName>
        <fullName evidence="1">Proline iminopeptidase protein</fullName>
    </submittedName>
</protein>
<dbReference type="Proteomes" id="UP000235672">
    <property type="component" value="Unassembled WGS sequence"/>
</dbReference>
<feature type="non-terminal residue" evidence="1">
    <location>
        <position position="1"/>
    </location>
</feature>
<evidence type="ECO:0000313" key="1">
    <source>
        <dbReference type="EMBL" id="PMD15641.1"/>
    </source>
</evidence>
<name>A0A2J6PNM3_9HELO</name>